<reference evidence="1 2" key="1">
    <citation type="submission" date="2024-02" db="EMBL/GenBank/DDBJ databases">
        <title>First report Erwinia aphidicola in onion in Chile.</title>
        <authorList>
            <person name="Valenzuela M."/>
            <person name="Pena M."/>
            <person name="Dutta B."/>
        </authorList>
    </citation>
    <scope>NUCLEOTIDE SEQUENCE [LARGE SCALE GENOMIC DNA]</scope>
    <source>
        <strain evidence="1 2">QCJ3A</strain>
    </source>
</reference>
<protein>
    <submittedName>
        <fullName evidence="1">Cor protein</fullName>
    </submittedName>
</protein>
<accession>A0ABU8DGQ2</accession>
<dbReference type="RefSeq" id="WP_336203276.1">
    <property type="nucleotide sequence ID" value="NZ_CP142213.1"/>
</dbReference>
<sequence length="77" mass="8635">MLRIGALLSIFLVSGCSGFLEKQEPVCQGTAVISGQESIVQIYGVRQQANQTQYKAGYPFNWQWVSKNNFTRTTCDK</sequence>
<name>A0ABU8DGQ2_ERWAP</name>
<evidence type="ECO:0000313" key="1">
    <source>
        <dbReference type="EMBL" id="MEI2682692.1"/>
    </source>
</evidence>
<gene>
    <name evidence="1" type="ORF">V8N49_13630</name>
</gene>
<evidence type="ECO:0000313" key="2">
    <source>
        <dbReference type="Proteomes" id="UP001306592"/>
    </source>
</evidence>
<dbReference type="Proteomes" id="UP001306592">
    <property type="component" value="Unassembled WGS sequence"/>
</dbReference>
<dbReference type="PROSITE" id="PS51257">
    <property type="entry name" value="PROKAR_LIPOPROTEIN"/>
    <property type="match status" value="1"/>
</dbReference>
<dbReference type="EMBL" id="JBANEI010000009">
    <property type="protein sequence ID" value="MEI2682692.1"/>
    <property type="molecule type" value="Genomic_DNA"/>
</dbReference>
<organism evidence="1 2">
    <name type="scientific">Erwinia aphidicola</name>
    <dbReference type="NCBI Taxonomy" id="68334"/>
    <lineage>
        <taxon>Bacteria</taxon>
        <taxon>Pseudomonadati</taxon>
        <taxon>Pseudomonadota</taxon>
        <taxon>Gammaproteobacteria</taxon>
        <taxon>Enterobacterales</taxon>
        <taxon>Erwiniaceae</taxon>
        <taxon>Erwinia</taxon>
    </lineage>
</organism>
<proteinExistence type="predicted"/>
<keyword evidence="2" id="KW-1185">Reference proteome</keyword>
<comment type="caution">
    <text evidence="1">The sequence shown here is derived from an EMBL/GenBank/DDBJ whole genome shotgun (WGS) entry which is preliminary data.</text>
</comment>